<dbReference type="SUPFAM" id="SSF82153">
    <property type="entry name" value="FAS1 domain"/>
    <property type="match status" value="1"/>
</dbReference>
<dbReference type="Proteomes" id="UP001239462">
    <property type="component" value="Unassembled WGS sequence"/>
</dbReference>
<name>A0ABT7PIK2_9BACT</name>
<dbReference type="Gene3D" id="2.30.180.10">
    <property type="entry name" value="FAS1 domain"/>
    <property type="match status" value="1"/>
</dbReference>
<dbReference type="SMART" id="SM00554">
    <property type="entry name" value="FAS1"/>
    <property type="match status" value="1"/>
</dbReference>
<feature type="domain" description="FAS1" evidence="2">
    <location>
        <begin position="27"/>
        <end position="159"/>
    </location>
</feature>
<accession>A0ABT7PIK2</accession>
<comment type="caution">
    <text evidence="3">The sequence shown here is derived from an EMBL/GenBank/DDBJ whole genome shotgun (WGS) entry which is preliminary data.</text>
</comment>
<evidence type="ECO:0000256" key="1">
    <source>
        <dbReference type="SAM" id="SignalP"/>
    </source>
</evidence>
<feature type="chain" id="PRO_5046390862" evidence="1">
    <location>
        <begin position="24"/>
        <end position="163"/>
    </location>
</feature>
<dbReference type="Pfam" id="PF02469">
    <property type="entry name" value="Fasciclin"/>
    <property type="match status" value="1"/>
</dbReference>
<dbReference type="EMBL" id="JASZZN010000008">
    <property type="protein sequence ID" value="MDM4016322.1"/>
    <property type="molecule type" value="Genomic_DNA"/>
</dbReference>
<protein>
    <submittedName>
        <fullName evidence="3">Fasciclin domain-containing protein</fullName>
    </submittedName>
</protein>
<proteinExistence type="predicted"/>
<dbReference type="InterPro" id="IPR000782">
    <property type="entry name" value="FAS1_domain"/>
</dbReference>
<keyword evidence="1" id="KW-0732">Signal</keyword>
<gene>
    <name evidence="3" type="ORF">QTN89_12840</name>
</gene>
<evidence type="ECO:0000313" key="4">
    <source>
        <dbReference type="Proteomes" id="UP001239462"/>
    </source>
</evidence>
<dbReference type="PROSITE" id="PS50213">
    <property type="entry name" value="FAS1"/>
    <property type="match status" value="1"/>
</dbReference>
<feature type="signal peptide" evidence="1">
    <location>
        <begin position="1"/>
        <end position="23"/>
    </location>
</feature>
<dbReference type="InterPro" id="IPR036378">
    <property type="entry name" value="FAS1_dom_sf"/>
</dbReference>
<organism evidence="3 4">
    <name type="scientific">Roseiconus lacunae</name>
    <dbReference type="NCBI Taxonomy" id="2605694"/>
    <lineage>
        <taxon>Bacteria</taxon>
        <taxon>Pseudomonadati</taxon>
        <taxon>Planctomycetota</taxon>
        <taxon>Planctomycetia</taxon>
        <taxon>Pirellulales</taxon>
        <taxon>Pirellulaceae</taxon>
        <taxon>Roseiconus</taxon>
    </lineage>
</organism>
<dbReference type="PANTHER" id="PTHR10900:SF77">
    <property type="entry name" value="FI19380P1"/>
    <property type="match status" value="1"/>
</dbReference>
<evidence type="ECO:0000313" key="3">
    <source>
        <dbReference type="EMBL" id="MDM4016322.1"/>
    </source>
</evidence>
<dbReference type="PANTHER" id="PTHR10900">
    <property type="entry name" value="PERIOSTIN-RELATED"/>
    <property type="match status" value="1"/>
</dbReference>
<sequence>MRKIMSMAVAFVLAGTVAVQAFAGTADKTIVENAVEAKKFNTLVAAVKAGGLAELLSSEGPFTVFAPTDKAFEALPDGTVETLLKPENKEKLVSILKYHVVPGKVMSSQVVKLEDAKTAQGSTVSISTKGDAVMINNAKVTKADIESSNGVIHVINKVLLPKE</sequence>
<keyword evidence="4" id="KW-1185">Reference proteome</keyword>
<dbReference type="InterPro" id="IPR050904">
    <property type="entry name" value="Adhesion/Biosynth-related"/>
</dbReference>
<dbReference type="RefSeq" id="WP_149497944.1">
    <property type="nucleotide sequence ID" value="NZ_JASZZN010000008.1"/>
</dbReference>
<evidence type="ECO:0000259" key="2">
    <source>
        <dbReference type="PROSITE" id="PS50213"/>
    </source>
</evidence>
<reference evidence="3 4" key="1">
    <citation type="submission" date="2023-06" db="EMBL/GenBank/DDBJ databases">
        <title>Roseiconus lacunae JC819 isolated from Gulf of Mannar region, Tamil Nadu.</title>
        <authorList>
            <person name="Pk S."/>
            <person name="Ch S."/>
            <person name="Ch V.R."/>
        </authorList>
    </citation>
    <scope>NUCLEOTIDE SEQUENCE [LARGE SCALE GENOMIC DNA]</scope>
    <source>
        <strain evidence="3 4">JC819</strain>
    </source>
</reference>